<dbReference type="EMBL" id="NBAX01000002">
    <property type="protein sequence ID" value="PNP96087.1"/>
    <property type="molecule type" value="Genomic_DNA"/>
</dbReference>
<dbReference type="RefSeq" id="WP_103002757.1">
    <property type="nucleotide sequence ID" value="NZ_NBAX01000002.1"/>
</dbReference>
<proteinExistence type="predicted"/>
<evidence type="ECO:0000313" key="1">
    <source>
        <dbReference type="EMBL" id="PNP96087.1"/>
    </source>
</evidence>
<comment type="caution">
    <text evidence="1">The sequence shown here is derived from an EMBL/GenBank/DDBJ whole genome shotgun (WGS) entry which is preliminary data.</text>
</comment>
<gene>
    <name evidence="1" type="ORF">BFS16_03345</name>
</gene>
<reference evidence="1 2" key="1">
    <citation type="submission" date="2017-03" db="EMBL/GenBank/DDBJ databases">
        <authorList>
            <person name="Afonso C.L."/>
            <person name="Miller P.J."/>
            <person name="Scott M.A."/>
            <person name="Spackman E."/>
            <person name="Goraichik I."/>
            <person name="Dimitrov K.M."/>
            <person name="Suarez D.L."/>
            <person name="Swayne D.E."/>
        </authorList>
    </citation>
    <scope>NUCLEOTIDE SEQUENCE [LARGE SCALE GENOMIC DNA]</scope>
    <source>
        <strain evidence="1 2">DNF00076</strain>
    </source>
</reference>
<dbReference type="Gene3D" id="3.10.450.50">
    <property type="match status" value="2"/>
</dbReference>
<evidence type="ECO:0000313" key="2">
    <source>
        <dbReference type="Proteomes" id="UP000236634"/>
    </source>
</evidence>
<dbReference type="AlphaFoldDB" id="A0A2K0XNF8"/>
<dbReference type="Proteomes" id="UP000236634">
    <property type="component" value="Unassembled WGS sequence"/>
</dbReference>
<name>A0A2K0XNF8_9BACT</name>
<accession>A0A2K0XNF8</accession>
<sequence>MAKIKLYIAKAQSNNSGSTCAGGSGSSSTVYSVSKAVSYLKSHSQPYYIFVLLLFLLYVPKAWAQHLTTAEQIEHFYDCYMECFEKGDRSMENDLLGKFLTPEMQKKRVRLANATDSDPILRAQDVSEYGRQSLTCRHLDGDWYEVAYRWDAQDTTAIHIPVRVEEDEKGQVRINYITPEWGGRRYGNHLFDIPAPKVVNRKDARTFVETFFKAYTYPYVKMSHTLEQDLEQLRKRYCTSSFLTGKYAAIKQEYMKDYEDIDPLVDCADFDAFWYPSIKIDSIDSHTFRFGYDTCVKGWHQDIKVVVTRESGRFLISDIEAE</sequence>
<protein>
    <submittedName>
        <fullName evidence="1">Uncharacterized protein</fullName>
    </submittedName>
</protein>
<organism evidence="1 2">
    <name type="scientific">Hoylesella timonensis</name>
    <dbReference type="NCBI Taxonomy" id="386414"/>
    <lineage>
        <taxon>Bacteria</taxon>
        <taxon>Pseudomonadati</taxon>
        <taxon>Bacteroidota</taxon>
        <taxon>Bacteroidia</taxon>
        <taxon>Bacteroidales</taxon>
        <taxon>Prevotellaceae</taxon>
        <taxon>Hoylesella</taxon>
    </lineage>
</organism>